<feature type="domain" description="Transcription regulator PadR N-terminal" evidence="2">
    <location>
        <begin position="41"/>
        <end position="110"/>
    </location>
</feature>
<dbReference type="SUPFAM" id="SSF46785">
    <property type="entry name" value="Winged helix' DNA-binding domain"/>
    <property type="match status" value="1"/>
</dbReference>
<dbReference type="Proteomes" id="UP000239181">
    <property type="component" value="Unassembled WGS sequence"/>
</dbReference>
<dbReference type="PANTHER" id="PTHR43252:SF7">
    <property type="entry name" value="TRANSCRIPTIONAL REGULATOR YQJI"/>
    <property type="match status" value="1"/>
</dbReference>
<gene>
    <name evidence="3" type="ORF">CQW29_14945</name>
</gene>
<evidence type="ECO:0000313" key="4">
    <source>
        <dbReference type="Proteomes" id="UP000239181"/>
    </source>
</evidence>
<sequence>MKEMLHPTESPADESKKGSDAGKNQVRRGKAFNRTELVLLVLHLIRLNPTHGYEVITSIRDYSQGVYRPSPGVIYPILTSIEEEKYATTIESGGVKKQYSLTAAGEAYLAQHHEALRDTLIKMKKMVVSQTQKDPLIEEAFEKLKFSLRRLTTNRTINIEERAAIVDAIIEASEKIRRI</sequence>
<reference evidence="3 4" key="1">
    <citation type="submission" date="2017-10" db="EMBL/GenBank/DDBJ databases">
        <title>Draft genome of two endophytic bacteria isolated from 'guarana' Paullinia cupana (Mart.) Ducke.</title>
        <authorList>
            <person name="Siqueira K.A."/>
            <person name="Liotti R.G."/>
            <person name="Mendes T.A."/>
            <person name="Soares M.A."/>
        </authorList>
    </citation>
    <scope>NUCLEOTIDE SEQUENCE [LARGE SCALE GENOMIC DNA]</scope>
    <source>
        <strain evidence="3 4">342</strain>
    </source>
</reference>
<evidence type="ECO:0000313" key="3">
    <source>
        <dbReference type="EMBL" id="PRD14800.1"/>
    </source>
</evidence>
<dbReference type="Pfam" id="PF03551">
    <property type="entry name" value="PadR"/>
    <property type="match status" value="1"/>
</dbReference>
<dbReference type="PANTHER" id="PTHR43252">
    <property type="entry name" value="TRANSCRIPTIONAL REGULATOR YQJI"/>
    <property type="match status" value="1"/>
</dbReference>
<evidence type="ECO:0000259" key="2">
    <source>
        <dbReference type="Pfam" id="PF03551"/>
    </source>
</evidence>
<dbReference type="Gene3D" id="1.10.10.10">
    <property type="entry name" value="Winged helix-like DNA-binding domain superfamily/Winged helix DNA-binding domain"/>
    <property type="match status" value="1"/>
</dbReference>
<dbReference type="EMBL" id="PDET01000009">
    <property type="protein sequence ID" value="PRD14800.1"/>
    <property type="molecule type" value="Genomic_DNA"/>
</dbReference>
<dbReference type="InterPro" id="IPR036390">
    <property type="entry name" value="WH_DNA-bd_sf"/>
</dbReference>
<dbReference type="InterPro" id="IPR036388">
    <property type="entry name" value="WH-like_DNA-bd_sf"/>
</dbReference>
<dbReference type="InterPro" id="IPR005149">
    <property type="entry name" value="Tscrpt_reg_PadR_N"/>
</dbReference>
<name>A0A2S9IAH9_9GAMM</name>
<evidence type="ECO:0000256" key="1">
    <source>
        <dbReference type="SAM" id="MobiDB-lite"/>
    </source>
</evidence>
<proteinExistence type="predicted"/>
<dbReference type="AlphaFoldDB" id="A0A2S9IAH9"/>
<feature type="region of interest" description="Disordered" evidence="1">
    <location>
        <begin position="1"/>
        <end position="27"/>
    </location>
</feature>
<protein>
    <submittedName>
        <fullName evidence="3">PadR family transcriptional regulator</fullName>
    </submittedName>
</protein>
<dbReference type="RefSeq" id="WP_105593520.1">
    <property type="nucleotide sequence ID" value="NZ_PDET01000009.1"/>
</dbReference>
<dbReference type="OrthoDB" id="9814826at2"/>
<organism evidence="3 4">
    <name type="scientific">Pantoea coffeiphila</name>
    <dbReference type="NCBI Taxonomy" id="1465635"/>
    <lineage>
        <taxon>Bacteria</taxon>
        <taxon>Pseudomonadati</taxon>
        <taxon>Pseudomonadota</taxon>
        <taxon>Gammaproteobacteria</taxon>
        <taxon>Enterobacterales</taxon>
        <taxon>Erwiniaceae</taxon>
        <taxon>Pantoea</taxon>
    </lineage>
</organism>
<keyword evidence="4" id="KW-1185">Reference proteome</keyword>
<comment type="caution">
    <text evidence="3">The sequence shown here is derived from an EMBL/GenBank/DDBJ whole genome shotgun (WGS) entry which is preliminary data.</text>
</comment>
<accession>A0A2S9IAH9</accession>